<protein>
    <submittedName>
        <fullName evidence="1">GreA/GreB family elongation factor</fullName>
    </submittedName>
</protein>
<accession>A0ABS0S9T0</accession>
<dbReference type="SUPFAM" id="SSF54534">
    <property type="entry name" value="FKBP-like"/>
    <property type="match status" value="1"/>
</dbReference>
<dbReference type="EMBL" id="JADGMQ010000001">
    <property type="protein sequence ID" value="MBI1619262.1"/>
    <property type="molecule type" value="Genomic_DNA"/>
</dbReference>
<dbReference type="GO" id="GO:0003746">
    <property type="term" value="F:translation elongation factor activity"/>
    <property type="evidence" value="ECO:0007669"/>
    <property type="project" value="UniProtKB-KW"/>
</dbReference>
<dbReference type="Proteomes" id="UP000601789">
    <property type="component" value="Unassembled WGS sequence"/>
</dbReference>
<evidence type="ECO:0000313" key="2">
    <source>
        <dbReference type="Proteomes" id="UP000601789"/>
    </source>
</evidence>
<sequence length="168" mass="17879">MTVGSVVRLSTDDHRLLEKISQSEDHPSGNYALILNKKLAASEIVSPQNMPDDVVVTGCRVVYSINGERKGPMMLSPQHDAFSVYSLHGLALLGRRVGEAVEVQTETGTIERLVIEHVFSAVKTPCASSAVRSGDTSANVIPIQFGRRAVQPVVSQGGDDDDPGPSAA</sequence>
<gene>
    <name evidence="1" type="ORF">IOD40_01110</name>
</gene>
<keyword evidence="2" id="KW-1185">Reference proteome</keyword>
<organism evidence="1 2">
    <name type="scientific">Aquamicrobium zhengzhouense</name>
    <dbReference type="NCBI Taxonomy" id="2781738"/>
    <lineage>
        <taxon>Bacteria</taxon>
        <taxon>Pseudomonadati</taxon>
        <taxon>Pseudomonadota</taxon>
        <taxon>Alphaproteobacteria</taxon>
        <taxon>Hyphomicrobiales</taxon>
        <taxon>Phyllobacteriaceae</taxon>
        <taxon>Aquamicrobium</taxon>
    </lineage>
</organism>
<keyword evidence="1" id="KW-0251">Elongation factor</keyword>
<name>A0ABS0S9T0_9HYPH</name>
<dbReference type="InterPro" id="IPR036953">
    <property type="entry name" value="GreA/GreB_C_sf"/>
</dbReference>
<proteinExistence type="predicted"/>
<evidence type="ECO:0000313" key="1">
    <source>
        <dbReference type="EMBL" id="MBI1619262.1"/>
    </source>
</evidence>
<reference evidence="1 2" key="1">
    <citation type="submission" date="2020-10" db="EMBL/GenBank/DDBJ databases">
        <title>Aquamicrobium zhengzhouensis sp. nov., a exopolysaccharide producing bacterium isolated from farmland soil.</title>
        <authorList>
            <person name="Wang X."/>
        </authorList>
    </citation>
    <scope>NUCLEOTIDE SEQUENCE [LARGE SCALE GENOMIC DNA]</scope>
    <source>
        <strain evidence="2">cd-1</strain>
    </source>
</reference>
<comment type="caution">
    <text evidence="1">The sequence shown here is derived from an EMBL/GenBank/DDBJ whole genome shotgun (WGS) entry which is preliminary data.</text>
</comment>
<keyword evidence="1" id="KW-0648">Protein biosynthesis</keyword>
<dbReference type="Gene3D" id="3.10.50.30">
    <property type="entry name" value="Transcription elongation factor, GreA/GreB, C-terminal domain"/>
    <property type="match status" value="1"/>
</dbReference>
<dbReference type="RefSeq" id="WP_198473419.1">
    <property type="nucleotide sequence ID" value="NZ_JADGMQ010000001.1"/>
</dbReference>